<keyword evidence="4" id="KW-1185">Reference proteome</keyword>
<dbReference type="InterPro" id="IPR002885">
    <property type="entry name" value="PPR_rpt"/>
</dbReference>
<feature type="repeat" description="PPR" evidence="1">
    <location>
        <begin position="113"/>
        <end position="143"/>
    </location>
</feature>
<protein>
    <submittedName>
        <fullName evidence="3">Chloroplastic (Protein MATERNAL EFFECT EMBRYO ARREST 40)</fullName>
    </submittedName>
</protein>
<reference evidence="3 4" key="1">
    <citation type="submission" date="2024-02" db="EMBL/GenBank/DDBJ databases">
        <authorList>
            <person name="Chen Y."/>
            <person name="Shah S."/>
            <person name="Dougan E. K."/>
            <person name="Thang M."/>
            <person name="Chan C."/>
        </authorList>
    </citation>
    <scope>NUCLEOTIDE SEQUENCE [LARGE SCALE GENOMIC DNA]</scope>
</reference>
<dbReference type="Proteomes" id="UP001642464">
    <property type="component" value="Unassembled WGS sequence"/>
</dbReference>
<organism evidence="3 4">
    <name type="scientific">Durusdinium trenchii</name>
    <dbReference type="NCBI Taxonomy" id="1381693"/>
    <lineage>
        <taxon>Eukaryota</taxon>
        <taxon>Sar</taxon>
        <taxon>Alveolata</taxon>
        <taxon>Dinophyceae</taxon>
        <taxon>Suessiales</taxon>
        <taxon>Symbiodiniaceae</taxon>
        <taxon>Durusdinium</taxon>
    </lineage>
</organism>
<comment type="caution">
    <text evidence="3">The sequence shown here is derived from an EMBL/GenBank/DDBJ whole genome shotgun (WGS) entry which is preliminary data.</text>
</comment>
<proteinExistence type="predicted"/>
<dbReference type="InterPro" id="IPR011990">
    <property type="entry name" value="TPR-like_helical_dom_sf"/>
</dbReference>
<dbReference type="EMBL" id="CAXAMM010000503">
    <property type="protein sequence ID" value="CAK8987734.1"/>
    <property type="molecule type" value="Genomic_DNA"/>
</dbReference>
<name>A0ABP0HC00_9DINO</name>
<sequence>MATRAMLSAKTYTASMSALAQKLAWREVIALFASMKEQSIQADAYSFSVVSSACEKASQWSLALDTFIQMRTEGLVPNVVNFAGAMSACGRAARWRMALSLMKELPGLQLEADAAVYNSLISACSRASEWRESLRLFKRMERGLGPKPTLVTYGALASALEKGEQWPEALLLLEQLPEPRTVKGHASLVIAFNTVISACEKAWRWPFALQVFQRMEEKKLKPTTITWNALLSAIRRAESWQTSLHLFRQMQAEDVTPILHTYNISISSCHTVDAWPYALALMEEARQCQSLFPDDVTYFHLISTACSSVAWQPALCFLAAVKDEGYEVEPMSYKQVFTACDRASCWTAALALVEEAAQAEEAPASSQHVRDMQRNLVGLLPSVRPEQGGHLAEALQLLRSLVEAGVCQVWKPTERFTADLHGFTTDEAAVVVMLAIFEMIEAEWFGILAPSQPKRSARDARDGSCRGSRCIKRSGFDHRAKESDLESEQCSKPLADAHRPSDVARSMGDAGVARADGVR</sequence>
<evidence type="ECO:0000313" key="4">
    <source>
        <dbReference type="Proteomes" id="UP001642464"/>
    </source>
</evidence>
<evidence type="ECO:0000256" key="2">
    <source>
        <dbReference type="SAM" id="MobiDB-lite"/>
    </source>
</evidence>
<dbReference type="NCBIfam" id="TIGR00756">
    <property type="entry name" value="PPR"/>
    <property type="match status" value="3"/>
</dbReference>
<dbReference type="Gene3D" id="1.25.40.10">
    <property type="entry name" value="Tetratricopeptide repeat domain"/>
    <property type="match status" value="2"/>
</dbReference>
<evidence type="ECO:0000256" key="1">
    <source>
        <dbReference type="PROSITE-ProRule" id="PRU00708"/>
    </source>
</evidence>
<feature type="repeat" description="PPR" evidence="1">
    <location>
        <begin position="188"/>
        <end position="222"/>
    </location>
</feature>
<dbReference type="PANTHER" id="PTHR47938">
    <property type="entry name" value="RESPIRATORY COMPLEX I CHAPERONE (CIA84), PUTATIVE (AFU_ORTHOLOGUE AFUA_2G06020)-RELATED"/>
    <property type="match status" value="1"/>
</dbReference>
<accession>A0ABP0HC00</accession>
<dbReference type="PANTHER" id="PTHR47938:SF35">
    <property type="entry name" value="PENTATRICOPEPTIDE REPEAT-CONTAINING PROTEIN 4, MITOCHONDRIAL-RELATED"/>
    <property type="match status" value="1"/>
</dbReference>
<evidence type="ECO:0000313" key="3">
    <source>
        <dbReference type="EMBL" id="CAK8987734.1"/>
    </source>
</evidence>
<feature type="region of interest" description="Disordered" evidence="2">
    <location>
        <begin position="476"/>
        <end position="519"/>
    </location>
</feature>
<gene>
    <name evidence="3" type="ORF">SCF082_LOCUS1096</name>
</gene>
<feature type="repeat" description="PPR" evidence="1">
    <location>
        <begin position="223"/>
        <end position="257"/>
    </location>
</feature>
<dbReference type="PROSITE" id="PS51375">
    <property type="entry name" value="PPR"/>
    <property type="match status" value="4"/>
</dbReference>
<dbReference type="Pfam" id="PF13812">
    <property type="entry name" value="PPR_3"/>
    <property type="match status" value="2"/>
</dbReference>
<dbReference type="Pfam" id="PF01535">
    <property type="entry name" value="PPR"/>
    <property type="match status" value="1"/>
</dbReference>
<feature type="repeat" description="PPR" evidence="1">
    <location>
        <begin position="43"/>
        <end position="77"/>
    </location>
</feature>